<feature type="transmembrane region" description="Helical" evidence="1">
    <location>
        <begin position="212"/>
        <end position="231"/>
    </location>
</feature>
<keyword evidence="1" id="KW-0472">Membrane</keyword>
<keyword evidence="1" id="KW-1133">Transmembrane helix</keyword>
<keyword evidence="3" id="KW-1185">Reference proteome</keyword>
<evidence type="ECO:0000256" key="1">
    <source>
        <dbReference type="SAM" id="Phobius"/>
    </source>
</evidence>
<feature type="transmembrane region" description="Helical" evidence="1">
    <location>
        <begin position="186"/>
        <end position="206"/>
    </location>
</feature>
<feature type="transmembrane region" description="Helical" evidence="1">
    <location>
        <begin position="156"/>
        <end position="174"/>
    </location>
</feature>
<dbReference type="EMBL" id="CP035493">
    <property type="protein sequence ID" value="QAY71486.1"/>
    <property type="molecule type" value="Genomic_DNA"/>
</dbReference>
<sequence>MPSAPSATPYGQVAPQLRVGDALSFGWAKYKQSWPAWVLFVLVFAVVSALLFAPLAGDLVDWTRRLGDEMRDAGSTSFEVTDFRFSGGAIALAVVASLLALVARAMAWGAALREADGARVSLGQFFTARRLGAAVLAGLVIIVGDGIAGWIPLGSIAWQVFTVFTLAFVIDHGRPVFGAIGDSFRLVGKNFGAVFVLLIALVGINILGAIPVGLGLLVTLPLSVLALAYAFRRLTGGTIV</sequence>
<proteinExistence type="predicted"/>
<name>A0A4P6F7P9_9MICO</name>
<dbReference type="Proteomes" id="UP000292118">
    <property type="component" value="Chromosome"/>
</dbReference>
<feature type="transmembrane region" description="Helical" evidence="1">
    <location>
        <begin position="131"/>
        <end position="150"/>
    </location>
</feature>
<keyword evidence="1" id="KW-0812">Transmembrane</keyword>
<feature type="transmembrane region" description="Helical" evidence="1">
    <location>
        <begin position="34"/>
        <end position="56"/>
    </location>
</feature>
<dbReference type="RefSeq" id="WP_129190218.1">
    <property type="nucleotide sequence ID" value="NZ_CP035493.1"/>
</dbReference>
<protein>
    <submittedName>
        <fullName evidence="2">Uncharacterized protein</fullName>
    </submittedName>
</protein>
<gene>
    <name evidence="2" type="ORF">ET471_16830</name>
</gene>
<accession>A0A4P6F7P9</accession>
<dbReference type="OrthoDB" id="4829830at2"/>
<feature type="transmembrane region" description="Helical" evidence="1">
    <location>
        <begin position="89"/>
        <end position="110"/>
    </location>
</feature>
<dbReference type="AlphaFoldDB" id="A0A4P6F7P9"/>
<organism evidence="2 3">
    <name type="scientific">Xylanimonas protaetiae</name>
    <dbReference type="NCBI Taxonomy" id="2509457"/>
    <lineage>
        <taxon>Bacteria</taxon>
        <taxon>Bacillati</taxon>
        <taxon>Actinomycetota</taxon>
        <taxon>Actinomycetes</taxon>
        <taxon>Micrococcales</taxon>
        <taxon>Promicromonosporaceae</taxon>
        <taxon>Xylanimonas</taxon>
    </lineage>
</organism>
<evidence type="ECO:0000313" key="2">
    <source>
        <dbReference type="EMBL" id="QAY71486.1"/>
    </source>
</evidence>
<evidence type="ECO:0000313" key="3">
    <source>
        <dbReference type="Proteomes" id="UP000292118"/>
    </source>
</evidence>
<reference evidence="2 3" key="1">
    <citation type="submission" date="2019-01" db="EMBL/GenBank/DDBJ databases">
        <title>Genome sequencing of strain FW10M-9.</title>
        <authorList>
            <person name="Heo J."/>
            <person name="Kim S.-J."/>
            <person name="Kim J.-S."/>
            <person name="Hong S.-B."/>
            <person name="Kwon S.-W."/>
        </authorList>
    </citation>
    <scope>NUCLEOTIDE SEQUENCE [LARGE SCALE GENOMIC DNA]</scope>
    <source>
        <strain evidence="2 3">FW10M-9</strain>
    </source>
</reference>
<dbReference type="KEGG" id="xya:ET471_16830"/>